<dbReference type="FunFam" id="1.10.8.60:FF:000003">
    <property type="entry name" value="Chromosomal replication initiator protein DnaA"/>
    <property type="match status" value="1"/>
</dbReference>
<dbReference type="InterPro" id="IPR010921">
    <property type="entry name" value="Trp_repressor/repl_initiator"/>
</dbReference>
<evidence type="ECO:0000256" key="3">
    <source>
        <dbReference type="ARBA" id="ARBA00022705"/>
    </source>
</evidence>
<comment type="function">
    <text evidence="8 10">Plays an essential role in the initiation and regulation of chromosomal replication. ATP-DnaA binds to the origin of replication (oriC) to initiate formation of the DNA replication initiation complex once per cell cycle. Binds the DnaA box (a 9 base pair repeat at the origin) and separates the double-stranded (ds)DNA. Forms a right-handed helical filament on oriC DNA; dsDNA binds to the exterior of the filament while single-stranded (ss)DNA is stabiized in the filament's interior. The ATP-DnaA-oriC complex binds and stabilizes one strand of the AT-rich DNA unwinding element (DUE), permitting loading of DNA polymerase. After initiation quickly degrades to an ADP-DnaA complex that is not apt for DNA replication. Binds acidic phospholipids.</text>
</comment>
<dbReference type="InterPro" id="IPR018312">
    <property type="entry name" value="Chromosome_initiator_DnaA_CS"/>
</dbReference>
<evidence type="ECO:0000256" key="6">
    <source>
        <dbReference type="ARBA" id="ARBA00023121"/>
    </source>
</evidence>
<dbReference type="CDD" id="cd06571">
    <property type="entry name" value="Bac_DnaA_C"/>
    <property type="match status" value="1"/>
</dbReference>
<dbReference type="GO" id="GO:0005524">
    <property type="term" value="F:ATP binding"/>
    <property type="evidence" value="ECO:0007669"/>
    <property type="project" value="UniProtKB-UniRule"/>
</dbReference>
<dbReference type="SUPFAM" id="SSF52540">
    <property type="entry name" value="P-loop containing nucleoside triphosphate hydrolases"/>
    <property type="match status" value="1"/>
</dbReference>
<feature type="binding site" evidence="8">
    <location>
        <position position="171"/>
    </location>
    <ligand>
        <name>ATP</name>
        <dbReference type="ChEBI" id="CHEBI:30616"/>
    </ligand>
</feature>
<dbReference type="PRINTS" id="PR00051">
    <property type="entry name" value="DNAA"/>
</dbReference>
<dbReference type="GO" id="GO:0008289">
    <property type="term" value="F:lipid binding"/>
    <property type="evidence" value="ECO:0007669"/>
    <property type="project" value="UniProtKB-KW"/>
</dbReference>
<dbReference type="GO" id="GO:0005737">
    <property type="term" value="C:cytoplasm"/>
    <property type="evidence" value="ECO:0007669"/>
    <property type="project" value="UniProtKB-SubCell"/>
</dbReference>
<keyword evidence="5 8" id="KW-0067">ATP-binding</keyword>
<keyword evidence="6 8" id="KW-0446">Lipid-binding</keyword>
<dbReference type="GO" id="GO:0006270">
    <property type="term" value="P:DNA replication initiation"/>
    <property type="evidence" value="ECO:0007669"/>
    <property type="project" value="UniProtKB-UniRule"/>
</dbReference>
<comment type="subunit">
    <text evidence="8">Oligomerizes as a right-handed, spiral filament on DNA at oriC.</text>
</comment>
<dbReference type="Proteomes" id="UP000255101">
    <property type="component" value="Unassembled WGS sequence"/>
</dbReference>
<dbReference type="HAMAP" id="MF_00377">
    <property type="entry name" value="DnaA_bact"/>
    <property type="match status" value="1"/>
</dbReference>
<reference evidence="14 15" key="1">
    <citation type="submission" date="2018-06" db="EMBL/GenBank/DDBJ databases">
        <authorList>
            <consortium name="Pathogen Informatics"/>
            <person name="Doyle S."/>
        </authorList>
    </citation>
    <scope>NUCLEOTIDE SEQUENCE [LARGE SCALE GENOMIC DNA]</scope>
    <source>
        <strain evidence="14 15">NCTC11460</strain>
    </source>
</reference>
<evidence type="ECO:0000256" key="4">
    <source>
        <dbReference type="ARBA" id="ARBA00022741"/>
    </source>
</evidence>
<feature type="domain" description="AAA+ ATPase" evidence="12">
    <location>
        <begin position="156"/>
        <end position="290"/>
    </location>
</feature>
<evidence type="ECO:0000313" key="15">
    <source>
        <dbReference type="Proteomes" id="UP000255101"/>
    </source>
</evidence>
<evidence type="ECO:0000256" key="9">
    <source>
        <dbReference type="NCBIfam" id="TIGR00362"/>
    </source>
</evidence>
<dbReference type="Gene3D" id="3.40.50.300">
    <property type="entry name" value="P-loop containing nucleotide triphosphate hydrolases"/>
    <property type="match status" value="1"/>
</dbReference>
<dbReference type="CDD" id="cd00009">
    <property type="entry name" value="AAA"/>
    <property type="match status" value="1"/>
</dbReference>
<dbReference type="GO" id="GO:0003688">
    <property type="term" value="F:DNA replication origin binding"/>
    <property type="evidence" value="ECO:0007669"/>
    <property type="project" value="UniProtKB-UniRule"/>
</dbReference>
<dbReference type="GO" id="GO:0006275">
    <property type="term" value="P:regulation of DNA replication"/>
    <property type="evidence" value="ECO:0007669"/>
    <property type="project" value="UniProtKB-UniRule"/>
</dbReference>
<dbReference type="SUPFAM" id="SSF48295">
    <property type="entry name" value="TrpR-like"/>
    <property type="match status" value="1"/>
</dbReference>
<accession>A0A379CIG8</accession>
<evidence type="ECO:0000313" key="14">
    <source>
        <dbReference type="EMBL" id="SUB61864.1"/>
    </source>
</evidence>
<evidence type="ECO:0000259" key="13">
    <source>
        <dbReference type="SMART" id="SM00760"/>
    </source>
</evidence>
<sequence length="460" mass="52411">MDANKLWISTKQKLKGEFPKNHFDLYFEDKNVVPVDIIDNVFYLMGEKRVKHFFEVQQKDKLLETFSLLAVNINDIVVLTNEEDANRIRLNSINNKEKSEDLDTDKDKGILELANTLANSNLNPKYTFDTFVSGPNNNIALAASLSMAGLNNNLKGKNPLYLYGGVGLGKTHLMQAIGHEIIRKDPSKKVLYVTSETFTNDLIMSLKNNTPETFRQKYRSVDVLMVDDVQFFSGKNSTQEELFHTFNVLQGQNKKIIFTSDKYPKDISGLEDRLTSRFGSGAVFDIQPPEFETRVAILQKKAQDENMSVDMDIIYYIAENVKSNIRELEGALNTVSFYASIAGRKIDLDTAREALKNQIISYNTKETNILRIKETVADAYNVTVEELDSKKRSKNIAFPRQVAMYLARNLLDKSLPKIGEEFGGRDHTTVMHAIKRIEDEIEKDDMTRMRIEKITSDLNG</sequence>
<comment type="domain">
    <text evidence="8">Domain I is involved in oligomerization and binding regulators, domain II is flexibile and of varying length in different bacteria, domain III forms the AAA+ region, while domain IV binds dsDNA.</text>
</comment>
<keyword evidence="2 8" id="KW-0963">Cytoplasm</keyword>
<feature type="binding site" evidence="8">
    <location>
        <position position="167"/>
    </location>
    <ligand>
        <name>ATP</name>
        <dbReference type="ChEBI" id="CHEBI:30616"/>
    </ligand>
</feature>
<protein>
    <recommendedName>
        <fullName evidence="8 9">Chromosomal replication initiator protein DnaA</fullName>
    </recommendedName>
</protein>
<dbReference type="AlphaFoldDB" id="A0A379CIG8"/>
<evidence type="ECO:0000259" key="12">
    <source>
        <dbReference type="SMART" id="SM00382"/>
    </source>
</evidence>
<feature type="region of interest" description="Domain IV, binds dsDNA" evidence="8">
    <location>
        <begin position="340"/>
        <end position="460"/>
    </location>
</feature>
<dbReference type="InterPro" id="IPR020591">
    <property type="entry name" value="Chromosome_initiator_DnaA-like"/>
</dbReference>
<dbReference type="FunFam" id="3.40.50.300:FF:000668">
    <property type="entry name" value="Chromosomal replication initiator protein DnaA"/>
    <property type="match status" value="1"/>
</dbReference>
<evidence type="ECO:0000256" key="2">
    <source>
        <dbReference type="ARBA" id="ARBA00022490"/>
    </source>
</evidence>
<dbReference type="InterPro" id="IPR013159">
    <property type="entry name" value="DnaA_C"/>
</dbReference>
<dbReference type="EMBL" id="UGTB01000004">
    <property type="protein sequence ID" value="SUB61864.1"/>
    <property type="molecule type" value="Genomic_DNA"/>
</dbReference>
<feature type="domain" description="Chromosomal replication initiator DnaA C-terminal" evidence="13">
    <location>
        <begin position="368"/>
        <end position="437"/>
    </location>
</feature>
<proteinExistence type="inferred from homology"/>
<gene>
    <name evidence="14" type="primary">dnaA_2</name>
    <name evidence="8" type="synonym">dnaA</name>
    <name evidence="14" type="ORF">NCTC11460_01854</name>
</gene>
<evidence type="ECO:0000256" key="1">
    <source>
        <dbReference type="ARBA" id="ARBA00006583"/>
    </source>
</evidence>
<dbReference type="GO" id="GO:0005886">
    <property type="term" value="C:plasma membrane"/>
    <property type="evidence" value="ECO:0007669"/>
    <property type="project" value="TreeGrafter"/>
</dbReference>
<dbReference type="InterPro" id="IPR013317">
    <property type="entry name" value="DnaA_dom"/>
</dbReference>
<dbReference type="InterPro" id="IPR001957">
    <property type="entry name" value="Chromosome_initiator_DnaA"/>
</dbReference>
<dbReference type="Pfam" id="PF08299">
    <property type="entry name" value="Bac_DnaA_C"/>
    <property type="match status" value="1"/>
</dbReference>
<evidence type="ECO:0000256" key="5">
    <source>
        <dbReference type="ARBA" id="ARBA00022840"/>
    </source>
</evidence>
<dbReference type="GeneID" id="79842192"/>
<dbReference type="SMART" id="SM00760">
    <property type="entry name" value="Bac_DnaA_C"/>
    <property type="match status" value="1"/>
</dbReference>
<keyword evidence="4 8" id="KW-0547">Nucleotide-binding</keyword>
<feature type="region of interest" description="Domain I, interacts with DnaA modulators" evidence="8">
    <location>
        <begin position="1"/>
        <end position="84"/>
    </location>
</feature>
<dbReference type="PANTHER" id="PTHR30050">
    <property type="entry name" value="CHROMOSOMAL REPLICATION INITIATOR PROTEIN DNAA"/>
    <property type="match status" value="1"/>
</dbReference>
<comment type="caution">
    <text evidence="8">Lacks conserved residue(s) required for the propagation of feature annotation.</text>
</comment>
<dbReference type="Gene3D" id="1.10.8.60">
    <property type="match status" value="1"/>
</dbReference>
<dbReference type="NCBIfam" id="TIGR00362">
    <property type="entry name" value="DnaA"/>
    <property type="match status" value="1"/>
</dbReference>
<feature type="binding site" evidence="8">
    <location>
        <position position="169"/>
    </location>
    <ligand>
        <name>ATP</name>
        <dbReference type="ChEBI" id="CHEBI:30616"/>
    </ligand>
</feature>
<evidence type="ECO:0000256" key="11">
    <source>
        <dbReference type="RuleBase" id="RU004227"/>
    </source>
</evidence>
<evidence type="ECO:0000256" key="7">
    <source>
        <dbReference type="ARBA" id="ARBA00023125"/>
    </source>
</evidence>
<dbReference type="Pfam" id="PF00308">
    <property type="entry name" value="Bac_DnaA"/>
    <property type="match status" value="1"/>
</dbReference>
<evidence type="ECO:0000256" key="10">
    <source>
        <dbReference type="RuleBase" id="RU000577"/>
    </source>
</evidence>
<comment type="subcellular location">
    <subcellularLocation>
        <location evidence="8">Cytoplasm</location>
    </subcellularLocation>
</comment>
<feature type="binding site" evidence="8">
    <location>
        <position position="170"/>
    </location>
    <ligand>
        <name>ATP</name>
        <dbReference type="ChEBI" id="CHEBI:30616"/>
    </ligand>
</feature>
<dbReference type="PROSITE" id="PS01008">
    <property type="entry name" value="DNAA"/>
    <property type="match status" value="1"/>
</dbReference>
<dbReference type="InterPro" id="IPR027417">
    <property type="entry name" value="P-loop_NTPase"/>
</dbReference>
<keyword evidence="3 8" id="KW-0235">DNA replication</keyword>
<dbReference type="InterPro" id="IPR003593">
    <property type="entry name" value="AAA+_ATPase"/>
</dbReference>
<organism evidence="14 15">
    <name type="scientific">Peptostreptococcus anaerobius</name>
    <dbReference type="NCBI Taxonomy" id="1261"/>
    <lineage>
        <taxon>Bacteria</taxon>
        <taxon>Bacillati</taxon>
        <taxon>Bacillota</taxon>
        <taxon>Clostridia</taxon>
        <taxon>Peptostreptococcales</taxon>
        <taxon>Peptostreptococcaceae</taxon>
        <taxon>Peptostreptococcus</taxon>
    </lineage>
</organism>
<comment type="similarity">
    <text evidence="1 8 11">Belongs to the DnaA family.</text>
</comment>
<dbReference type="RefSeq" id="WP_002842971.1">
    <property type="nucleotide sequence ID" value="NZ_CAMPYD010000003.1"/>
</dbReference>
<dbReference type="SMART" id="SM00382">
    <property type="entry name" value="AAA"/>
    <property type="match status" value="1"/>
</dbReference>
<dbReference type="Gene3D" id="1.10.1750.10">
    <property type="match status" value="1"/>
</dbReference>
<name>A0A379CIG8_9FIRM</name>
<dbReference type="PANTHER" id="PTHR30050:SF2">
    <property type="entry name" value="CHROMOSOMAL REPLICATION INITIATOR PROTEIN DNAA"/>
    <property type="match status" value="1"/>
</dbReference>
<evidence type="ECO:0000256" key="8">
    <source>
        <dbReference type="HAMAP-Rule" id="MF_00377"/>
    </source>
</evidence>
<keyword evidence="7 8" id="KW-0238">DNA-binding</keyword>